<feature type="domain" description="Metallo-beta-lactamase" evidence="1">
    <location>
        <begin position="12"/>
        <end position="75"/>
    </location>
</feature>
<proteinExistence type="predicted"/>
<comment type="caution">
    <text evidence="2">The sequence shown here is derived from an EMBL/GenBank/DDBJ whole genome shotgun (WGS) entry which is preliminary data.</text>
</comment>
<dbReference type="PATRIC" id="fig|317.197.peg.3790"/>
<dbReference type="InterPro" id="IPR052159">
    <property type="entry name" value="Competence_DNA_uptake"/>
</dbReference>
<dbReference type="InterPro" id="IPR001279">
    <property type="entry name" value="Metallo-B-lactamas"/>
</dbReference>
<dbReference type="NCBIfam" id="NF041809">
    <property type="entry name" value="Avs1a"/>
    <property type="match status" value="1"/>
</dbReference>
<reference evidence="2 3" key="1">
    <citation type="submission" date="2015-06" db="EMBL/GenBank/DDBJ databases">
        <authorList>
            <person name="Hoefler B.C."/>
            <person name="Straight P.D."/>
        </authorList>
    </citation>
    <scope>NUCLEOTIDE SEQUENCE [LARGE SCALE GENOMIC DNA]</scope>
    <source>
        <strain evidence="2 3">Riq4</strain>
    </source>
</reference>
<dbReference type="InterPro" id="IPR036866">
    <property type="entry name" value="RibonucZ/Hydroxyglut_hydro"/>
</dbReference>
<name>A0A0L1MLY7_PSESX</name>
<dbReference type="OrthoDB" id="418728at2"/>
<evidence type="ECO:0000259" key="1">
    <source>
        <dbReference type="Pfam" id="PF00753"/>
    </source>
</evidence>
<gene>
    <name evidence="2" type="ORF">ACS77_02175</name>
</gene>
<evidence type="ECO:0000313" key="3">
    <source>
        <dbReference type="Proteomes" id="UP000036955"/>
    </source>
</evidence>
<dbReference type="SUPFAM" id="SSF56281">
    <property type="entry name" value="Metallo-hydrolase/oxidoreductase"/>
    <property type="match status" value="1"/>
</dbReference>
<dbReference type="EMBL" id="LFQK01000004">
    <property type="protein sequence ID" value="KNH29508.1"/>
    <property type="molecule type" value="Genomic_DNA"/>
</dbReference>
<evidence type="ECO:0000313" key="2">
    <source>
        <dbReference type="EMBL" id="KNH29508.1"/>
    </source>
</evidence>
<protein>
    <recommendedName>
        <fullName evidence="1">Metallo-beta-lactamase domain-containing protein</fullName>
    </recommendedName>
</protein>
<sequence>MLKLKMYPANKGDAFLVNANGNHLLIDGGYASTYTDYIAQDLAELSRQGGRLSLVVCTHIDADHIGGLLTFFSTNGGPGNRGIDVDAVWHNSLRSLPCPATGPSLIEDTTVLEAIKRRGFPIPPEKAADPISARQGSSLAKLLRSQGYHWNFGDGSRCIDCRCATLDLPNTVQLVVLGPSVARLESLRTFWLKDMQKFGYRGAAQSSDLVDDAYEMWCAHAAQQSVSAGIQPIAASQELPLAQVYKADTWIANGSSIALMLTAGRSTVLLLGDAWAEDMVEELKCRQPEAEPLLFDAIKIAHHGSYHNTSVELLALVDAPCFLISTNGKGRHGHPHFEVLKEIVDRPASFERKLYFNYETAASRRLRNYSSKSGARFSVHVVEGEWIDLGETQL</sequence>
<organism evidence="2 3">
    <name type="scientific">Pseudomonas syringae</name>
    <dbReference type="NCBI Taxonomy" id="317"/>
    <lineage>
        <taxon>Bacteria</taxon>
        <taxon>Pseudomonadati</taxon>
        <taxon>Pseudomonadota</taxon>
        <taxon>Gammaproteobacteria</taxon>
        <taxon>Pseudomonadales</taxon>
        <taxon>Pseudomonadaceae</taxon>
        <taxon>Pseudomonas</taxon>
    </lineage>
</organism>
<dbReference type="Pfam" id="PF00753">
    <property type="entry name" value="Lactamase_B"/>
    <property type="match status" value="1"/>
</dbReference>
<dbReference type="PANTHER" id="PTHR30619">
    <property type="entry name" value="DNA INTERNALIZATION/COMPETENCE PROTEIN COMEC/REC2"/>
    <property type="match status" value="1"/>
</dbReference>
<dbReference type="PANTHER" id="PTHR30619:SF1">
    <property type="entry name" value="RECOMBINATION PROTEIN 2"/>
    <property type="match status" value="1"/>
</dbReference>
<dbReference type="Gene3D" id="3.60.15.10">
    <property type="entry name" value="Ribonuclease Z/Hydroxyacylglutathione hydrolase-like"/>
    <property type="match status" value="1"/>
</dbReference>
<dbReference type="AlphaFoldDB" id="A0A0L1MLY7"/>
<accession>A0A0L1MLY7</accession>
<dbReference type="Proteomes" id="UP000036955">
    <property type="component" value="Unassembled WGS sequence"/>
</dbReference>